<accession>A0AAJ0FS85</accession>
<dbReference type="AlphaFoldDB" id="A0AAJ0FS85"/>
<keyword evidence="3" id="KW-1185">Reference proteome</keyword>
<proteinExistence type="predicted"/>
<evidence type="ECO:0000256" key="1">
    <source>
        <dbReference type="SAM" id="MobiDB-lite"/>
    </source>
</evidence>
<feature type="region of interest" description="Disordered" evidence="1">
    <location>
        <begin position="1"/>
        <end position="57"/>
    </location>
</feature>
<dbReference type="EMBL" id="JASWJB010000145">
    <property type="protein sequence ID" value="KAK2595031.1"/>
    <property type="molecule type" value="Genomic_DNA"/>
</dbReference>
<feature type="compositionally biased region" description="Basic and acidic residues" evidence="1">
    <location>
        <begin position="132"/>
        <end position="154"/>
    </location>
</feature>
<reference evidence="2" key="1">
    <citation type="submission" date="2023-06" db="EMBL/GenBank/DDBJ databases">
        <title>Conoideocrella luteorostrata (Hypocreales: Clavicipitaceae), a potential biocontrol fungus for elongate hemlock scale in United States Christmas tree production areas.</title>
        <authorList>
            <person name="Barrett H."/>
            <person name="Lovett B."/>
            <person name="Macias A.M."/>
            <person name="Stajich J.E."/>
            <person name="Kasson M.T."/>
        </authorList>
    </citation>
    <scope>NUCLEOTIDE SEQUENCE</scope>
    <source>
        <strain evidence="2">ARSEF 14590</strain>
    </source>
</reference>
<dbReference type="Proteomes" id="UP001251528">
    <property type="component" value="Unassembled WGS sequence"/>
</dbReference>
<feature type="region of interest" description="Disordered" evidence="1">
    <location>
        <begin position="122"/>
        <end position="154"/>
    </location>
</feature>
<gene>
    <name evidence="2" type="ORF">QQS21_007221</name>
</gene>
<feature type="compositionally biased region" description="Polar residues" evidence="1">
    <location>
        <begin position="16"/>
        <end position="30"/>
    </location>
</feature>
<evidence type="ECO:0000313" key="2">
    <source>
        <dbReference type="EMBL" id="KAK2595031.1"/>
    </source>
</evidence>
<organism evidence="2 3">
    <name type="scientific">Conoideocrella luteorostrata</name>
    <dbReference type="NCBI Taxonomy" id="1105319"/>
    <lineage>
        <taxon>Eukaryota</taxon>
        <taxon>Fungi</taxon>
        <taxon>Dikarya</taxon>
        <taxon>Ascomycota</taxon>
        <taxon>Pezizomycotina</taxon>
        <taxon>Sordariomycetes</taxon>
        <taxon>Hypocreomycetidae</taxon>
        <taxon>Hypocreales</taxon>
        <taxon>Clavicipitaceae</taxon>
        <taxon>Conoideocrella</taxon>
    </lineage>
</organism>
<name>A0AAJ0FS85_9HYPO</name>
<comment type="caution">
    <text evidence="2">The sequence shown here is derived from an EMBL/GenBank/DDBJ whole genome shotgun (WGS) entry which is preliminary data.</text>
</comment>
<evidence type="ECO:0000313" key="3">
    <source>
        <dbReference type="Proteomes" id="UP001251528"/>
    </source>
</evidence>
<protein>
    <submittedName>
        <fullName evidence="2">Uncharacterized protein</fullName>
    </submittedName>
</protein>
<sequence>MVTPRASAGLLRNRIRPTTTTRYFSATQTRKNAKDDLGGPGGQQPIPNKPGGPEAAKRNWVTIGGGALLVAAIYSYFSAPEASQDAIKSSKDAVARKASEAEAKAGLGGGLAPIKEDVAEAGRNVAAQTKEQASKTLKDMSGRNKTEQGSFRHD</sequence>